<accession>A0A0M2UR72</accession>
<dbReference type="Gene3D" id="3.30.460.40">
    <property type="match status" value="1"/>
</dbReference>
<evidence type="ECO:0000313" key="2">
    <source>
        <dbReference type="EMBL" id="KKO18367.1"/>
    </source>
</evidence>
<organism evidence="2 3">
    <name type="scientific">Candidatus Brocadia fulgida</name>
    <dbReference type="NCBI Taxonomy" id="380242"/>
    <lineage>
        <taxon>Bacteria</taxon>
        <taxon>Pseudomonadati</taxon>
        <taxon>Planctomycetota</taxon>
        <taxon>Candidatus Brocadiia</taxon>
        <taxon>Candidatus Brocadiales</taxon>
        <taxon>Candidatus Brocadiaceae</taxon>
        <taxon>Candidatus Brocadia</taxon>
    </lineage>
</organism>
<feature type="domain" description="DUF6036" evidence="1">
    <location>
        <begin position="13"/>
        <end position="155"/>
    </location>
</feature>
<sequence length="169" mass="19404">MYYFDILEGLYRSKVKYLVVGGLSVNLYGVPRVTQDIDIDIVIAMNKENVLKTTSLFKELGYVPRLPANPDDLADYDSVKDWIKNKNLKAFSFYHKKDNYKVVGVVLVHPLDFEESFVNRTVKRAKDVDIYLASVDDIIKMKKMSGRPQDLSDIEMLNKVRKYLGEGNG</sequence>
<reference evidence="2 3" key="1">
    <citation type="journal article" date="2013" name="BMC Microbiol.">
        <title>Identification of the type II cytochrome c maturation pathway in anammox bacteria by comparative genomics.</title>
        <authorList>
            <person name="Ferousi C."/>
            <person name="Speth D.R."/>
            <person name="Reimann J."/>
            <person name="Op den Camp H.J."/>
            <person name="Allen J.W."/>
            <person name="Keltjens J.T."/>
            <person name="Jetten M.S."/>
        </authorList>
    </citation>
    <scope>NUCLEOTIDE SEQUENCE [LARGE SCALE GENOMIC DNA]</scope>
    <source>
        <strain evidence="2">RU1</strain>
    </source>
</reference>
<keyword evidence="3" id="KW-1185">Reference proteome</keyword>
<dbReference type="SUPFAM" id="SSF81301">
    <property type="entry name" value="Nucleotidyltransferase"/>
    <property type="match status" value="1"/>
</dbReference>
<evidence type="ECO:0000313" key="3">
    <source>
        <dbReference type="Proteomes" id="UP000034954"/>
    </source>
</evidence>
<proteinExistence type="predicted"/>
<comment type="caution">
    <text evidence="2">The sequence shown here is derived from an EMBL/GenBank/DDBJ whole genome shotgun (WGS) entry which is preliminary data.</text>
</comment>
<dbReference type="Pfam" id="PF19502">
    <property type="entry name" value="DUF6036"/>
    <property type="match status" value="1"/>
</dbReference>
<dbReference type="EMBL" id="LAQJ01000276">
    <property type="protein sequence ID" value="KKO18367.1"/>
    <property type="molecule type" value="Genomic_DNA"/>
</dbReference>
<dbReference type="InterPro" id="IPR045792">
    <property type="entry name" value="DUF6036"/>
</dbReference>
<evidence type="ECO:0000259" key="1">
    <source>
        <dbReference type="Pfam" id="PF19502"/>
    </source>
</evidence>
<dbReference type="InterPro" id="IPR043519">
    <property type="entry name" value="NT_sf"/>
</dbReference>
<name>A0A0M2UR72_9BACT</name>
<gene>
    <name evidence="2" type="ORF">BROFUL_02931</name>
</gene>
<protein>
    <recommendedName>
        <fullName evidence="1">DUF6036 domain-containing protein</fullName>
    </recommendedName>
</protein>
<dbReference type="Proteomes" id="UP000034954">
    <property type="component" value="Unassembled WGS sequence"/>
</dbReference>
<dbReference type="AlphaFoldDB" id="A0A0M2UR72"/>